<dbReference type="InterPro" id="IPR020846">
    <property type="entry name" value="MFS_dom"/>
</dbReference>
<dbReference type="SUPFAM" id="SSF103473">
    <property type="entry name" value="MFS general substrate transporter"/>
    <property type="match status" value="1"/>
</dbReference>
<reference evidence="9 10" key="1">
    <citation type="submission" date="2020-08" db="EMBL/GenBank/DDBJ databases">
        <title>Genomic Encyclopedia of Type Strains, Phase IV (KMG-IV): sequencing the most valuable type-strain genomes for metagenomic binning, comparative biology and taxonomic classification.</title>
        <authorList>
            <person name="Goeker M."/>
        </authorList>
    </citation>
    <scope>NUCLEOTIDE SEQUENCE [LARGE SCALE GENOMIC DNA]</scope>
    <source>
        <strain evidence="9 10">DSM 105481</strain>
    </source>
</reference>
<name>A0ABR6CM37_9BACI</name>
<evidence type="ECO:0000256" key="3">
    <source>
        <dbReference type="ARBA" id="ARBA00022692"/>
    </source>
</evidence>
<protein>
    <submittedName>
        <fullName evidence="9">MFS family permease</fullName>
    </submittedName>
</protein>
<gene>
    <name evidence="9" type="ORF">HNP81_001374</name>
</gene>
<sequence>MSISKSALQEQYTEGTNQQMVRKNSIQKEKKPSEILLITVLMFGYSLLYMDKNMISTAIIPIAEQYNFTTSQTGLIMSLFFLGYSLMQIPGGWLADKIGYKKVLIISLSLITVFTFAFGFVGSLILFILIRFFAGVGHAGYPSSTSKSIAVNFSKDRRTFIQSLILSTSGIGGILAFLFGARLIDLDWHYAYYVLGTLFLISLILVIFFVPSGTAIEKRKVEPKQASFKSVILNRNVIVLFMVMVLVNMAFYGNMSWLPSFLKAKFALSISTVGTILAINAVGGTIASLLAGILLTKFFADKEKVLFLSSSILSAGAFVGLVLSDSLAVSIGLLYVLTFLLTIIFVGVFSWPHKILPEKVIGSSVGIINTGSTLGGFVAPMTFGALITLFGGSFSIVFISLSVVMVIAGFIVLTVKTK</sequence>
<evidence type="ECO:0000259" key="8">
    <source>
        <dbReference type="PROSITE" id="PS50850"/>
    </source>
</evidence>
<feature type="transmembrane region" description="Helical" evidence="7">
    <location>
        <begin position="266"/>
        <end position="293"/>
    </location>
</feature>
<dbReference type="InterPro" id="IPR011701">
    <property type="entry name" value="MFS"/>
</dbReference>
<feature type="region of interest" description="Disordered" evidence="6">
    <location>
        <begin position="1"/>
        <end position="25"/>
    </location>
</feature>
<dbReference type="PROSITE" id="PS50850">
    <property type="entry name" value="MFS"/>
    <property type="match status" value="1"/>
</dbReference>
<feature type="transmembrane region" description="Helical" evidence="7">
    <location>
        <begin position="32"/>
        <end position="50"/>
    </location>
</feature>
<feature type="transmembrane region" description="Helical" evidence="7">
    <location>
        <begin position="232"/>
        <end position="254"/>
    </location>
</feature>
<evidence type="ECO:0000313" key="10">
    <source>
        <dbReference type="Proteomes" id="UP000626697"/>
    </source>
</evidence>
<dbReference type="InterPro" id="IPR036259">
    <property type="entry name" value="MFS_trans_sf"/>
</dbReference>
<feature type="transmembrane region" description="Helical" evidence="7">
    <location>
        <begin position="99"/>
        <end position="118"/>
    </location>
</feature>
<evidence type="ECO:0000256" key="7">
    <source>
        <dbReference type="SAM" id="Phobius"/>
    </source>
</evidence>
<keyword evidence="10" id="KW-1185">Reference proteome</keyword>
<evidence type="ECO:0000256" key="5">
    <source>
        <dbReference type="ARBA" id="ARBA00023136"/>
    </source>
</evidence>
<dbReference type="Pfam" id="PF07690">
    <property type="entry name" value="MFS_1"/>
    <property type="match status" value="1"/>
</dbReference>
<feature type="domain" description="Major facilitator superfamily (MFS) profile" evidence="8">
    <location>
        <begin position="37"/>
        <end position="418"/>
    </location>
</feature>
<dbReference type="PANTHER" id="PTHR11662">
    <property type="entry name" value="SOLUTE CARRIER FAMILY 17"/>
    <property type="match status" value="1"/>
</dbReference>
<evidence type="ECO:0000256" key="1">
    <source>
        <dbReference type="ARBA" id="ARBA00004651"/>
    </source>
</evidence>
<dbReference type="EMBL" id="JACJHX010000003">
    <property type="protein sequence ID" value="MBA9026089.1"/>
    <property type="molecule type" value="Genomic_DNA"/>
</dbReference>
<keyword evidence="2" id="KW-0813">Transport</keyword>
<keyword evidence="3 7" id="KW-0812">Transmembrane</keyword>
<dbReference type="InterPro" id="IPR050382">
    <property type="entry name" value="MFS_Na/Anion_cotransporter"/>
</dbReference>
<dbReference type="RefSeq" id="WP_220478513.1">
    <property type="nucleotide sequence ID" value="NZ_JACJHX010000003.1"/>
</dbReference>
<accession>A0ABR6CM37</accession>
<evidence type="ECO:0000256" key="6">
    <source>
        <dbReference type="SAM" id="MobiDB-lite"/>
    </source>
</evidence>
<organism evidence="9 10">
    <name type="scientific">Peribacillus huizhouensis</name>
    <dbReference type="NCBI Taxonomy" id="1501239"/>
    <lineage>
        <taxon>Bacteria</taxon>
        <taxon>Bacillati</taxon>
        <taxon>Bacillota</taxon>
        <taxon>Bacilli</taxon>
        <taxon>Bacillales</taxon>
        <taxon>Bacillaceae</taxon>
        <taxon>Peribacillus</taxon>
    </lineage>
</organism>
<dbReference type="PANTHER" id="PTHR11662:SF399">
    <property type="entry name" value="FI19708P1-RELATED"/>
    <property type="match status" value="1"/>
</dbReference>
<evidence type="ECO:0000313" key="9">
    <source>
        <dbReference type="EMBL" id="MBA9026089.1"/>
    </source>
</evidence>
<feature type="transmembrane region" description="Helical" evidence="7">
    <location>
        <begin position="396"/>
        <end position="415"/>
    </location>
</feature>
<proteinExistence type="predicted"/>
<feature type="transmembrane region" description="Helical" evidence="7">
    <location>
        <begin position="305"/>
        <end position="323"/>
    </location>
</feature>
<evidence type="ECO:0000256" key="2">
    <source>
        <dbReference type="ARBA" id="ARBA00022448"/>
    </source>
</evidence>
<comment type="subcellular location">
    <subcellularLocation>
        <location evidence="1">Cell membrane</location>
        <topology evidence="1">Multi-pass membrane protein</topology>
    </subcellularLocation>
</comment>
<feature type="transmembrane region" description="Helical" evidence="7">
    <location>
        <begin position="329"/>
        <end position="351"/>
    </location>
</feature>
<feature type="transmembrane region" description="Helical" evidence="7">
    <location>
        <begin position="190"/>
        <end position="211"/>
    </location>
</feature>
<dbReference type="Proteomes" id="UP000626697">
    <property type="component" value="Unassembled WGS sequence"/>
</dbReference>
<feature type="transmembrane region" description="Helical" evidence="7">
    <location>
        <begin position="70"/>
        <end position="87"/>
    </location>
</feature>
<evidence type="ECO:0000256" key="4">
    <source>
        <dbReference type="ARBA" id="ARBA00022989"/>
    </source>
</evidence>
<dbReference type="CDD" id="cd17319">
    <property type="entry name" value="MFS_ExuT_GudP_like"/>
    <property type="match status" value="1"/>
</dbReference>
<feature type="transmembrane region" description="Helical" evidence="7">
    <location>
        <begin position="164"/>
        <end position="184"/>
    </location>
</feature>
<keyword evidence="5 7" id="KW-0472">Membrane</keyword>
<dbReference type="Gene3D" id="1.20.1250.20">
    <property type="entry name" value="MFS general substrate transporter like domains"/>
    <property type="match status" value="2"/>
</dbReference>
<keyword evidence="4 7" id="KW-1133">Transmembrane helix</keyword>
<comment type="caution">
    <text evidence="9">The sequence shown here is derived from an EMBL/GenBank/DDBJ whole genome shotgun (WGS) entry which is preliminary data.</text>
</comment>
<feature type="compositionally biased region" description="Polar residues" evidence="6">
    <location>
        <begin position="1"/>
        <end position="24"/>
    </location>
</feature>
<feature type="transmembrane region" description="Helical" evidence="7">
    <location>
        <begin position="372"/>
        <end position="390"/>
    </location>
</feature>